<feature type="domain" description="Response regulatory" evidence="8">
    <location>
        <begin position="4"/>
        <end position="117"/>
    </location>
</feature>
<feature type="modified residue" description="4-aspartylphosphate" evidence="6">
    <location>
        <position position="53"/>
    </location>
</feature>
<sequence>MNETILIVDDEERIRKLIGAYLKKEGYEILEAENGLEALNSFKNNNVQLALLDVMMPVMDGWTACRELRKISNVPIIMLTAKSEDEDKLLGYEFGTDHYVTKPFNMRVLLAQIKSILNRVYSDKHEDVSKCMDFDGLYIDELSHRVTIDSNAINLSPKEFDLLLYFVINKGIVLTREKILDYIWGMDFEGDLRTVDTHIKRLREKLGDKAYLIATIRGTGYRFEVSNEKL</sequence>
<dbReference type="InterPro" id="IPR011006">
    <property type="entry name" value="CheY-like_superfamily"/>
</dbReference>
<evidence type="ECO:0000313" key="10">
    <source>
        <dbReference type="EMBL" id="GLC31586.1"/>
    </source>
</evidence>
<dbReference type="SUPFAM" id="SSF52172">
    <property type="entry name" value="CheY-like"/>
    <property type="match status" value="1"/>
</dbReference>
<dbReference type="RefSeq" id="WP_264850920.1">
    <property type="nucleotide sequence ID" value="NZ_BRXR01000001.1"/>
</dbReference>
<comment type="function">
    <text evidence="5">May play the central regulatory role in sporulation. It may be an element of the effector pathway responsible for the activation of sporulation genes in response to nutritional stress. Spo0A may act in concert with spo0H (a sigma factor) to control the expression of some genes that are critical to the sporulation process.</text>
</comment>
<dbReference type="Gene3D" id="3.40.50.2300">
    <property type="match status" value="1"/>
</dbReference>
<keyword evidence="2" id="KW-0805">Transcription regulation</keyword>
<dbReference type="InterPro" id="IPR016032">
    <property type="entry name" value="Sig_transdc_resp-reg_C-effctor"/>
</dbReference>
<dbReference type="SUPFAM" id="SSF46894">
    <property type="entry name" value="C-terminal effector domain of the bipartite response regulators"/>
    <property type="match status" value="1"/>
</dbReference>
<accession>A0ABQ5N8P6</accession>
<evidence type="ECO:0000259" key="8">
    <source>
        <dbReference type="PROSITE" id="PS50110"/>
    </source>
</evidence>
<comment type="caution">
    <text evidence="10">The sequence shown here is derived from an EMBL/GenBank/DDBJ whole genome shotgun (WGS) entry which is preliminary data.</text>
</comment>
<dbReference type="Proteomes" id="UP001208567">
    <property type="component" value="Unassembled WGS sequence"/>
</dbReference>
<keyword evidence="3 7" id="KW-0238">DNA-binding</keyword>
<evidence type="ECO:0000256" key="7">
    <source>
        <dbReference type="PROSITE-ProRule" id="PRU01091"/>
    </source>
</evidence>
<reference evidence="10 11" key="1">
    <citation type="journal article" date="2024" name="Int. J. Syst. Evol. Microbiol.">
        <title>Clostridium omnivorum sp. nov., isolated from anoxic soil under the treatment of reductive soil disinfestation.</title>
        <authorList>
            <person name="Ueki A."/>
            <person name="Tonouchi A."/>
            <person name="Kaku N."/>
            <person name="Honma S."/>
            <person name="Ueki K."/>
        </authorList>
    </citation>
    <scope>NUCLEOTIDE SEQUENCE [LARGE SCALE GENOMIC DNA]</scope>
    <source>
        <strain evidence="10 11">E14</strain>
    </source>
</reference>
<dbReference type="EMBL" id="BRXR01000001">
    <property type="protein sequence ID" value="GLC31586.1"/>
    <property type="molecule type" value="Genomic_DNA"/>
</dbReference>
<evidence type="ECO:0000256" key="1">
    <source>
        <dbReference type="ARBA" id="ARBA00018672"/>
    </source>
</evidence>
<evidence type="ECO:0000256" key="5">
    <source>
        <dbReference type="ARBA" id="ARBA00024867"/>
    </source>
</evidence>
<evidence type="ECO:0000259" key="9">
    <source>
        <dbReference type="PROSITE" id="PS51755"/>
    </source>
</evidence>
<evidence type="ECO:0000256" key="2">
    <source>
        <dbReference type="ARBA" id="ARBA00023015"/>
    </source>
</evidence>
<dbReference type="PANTHER" id="PTHR48111:SF73">
    <property type="entry name" value="ALKALINE PHOSPHATASE SYNTHESIS TRANSCRIPTIONAL REGULATORY PROTEIN PHOP"/>
    <property type="match status" value="1"/>
</dbReference>
<evidence type="ECO:0000256" key="3">
    <source>
        <dbReference type="ARBA" id="ARBA00023125"/>
    </source>
</evidence>
<dbReference type="SMART" id="SM00862">
    <property type="entry name" value="Trans_reg_C"/>
    <property type="match status" value="1"/>
</dbReference>
<dbReference type="Gene3D" id="6.10.250.690">
    <property type="match status" value="1"/>
</dbReference>
<dbReference type="Pfam" id="PF00486">
    <property type="entry name" value="Trans_reg_C"/>
    <property type="match status" value="1"/>
</dbReference>
<dbReference type="Pfam" id="PF00072">
    <property type="entry name" value="Response_reg"/>
    <property type="match status" value="1"/>
</dbReference>
<protein>
    <recommendedName>
        <fullName evidence="1">Stage 0 sporulation protein A homolog</fullName>
    </recommendedName>
</protein>
<dbReference type="InterPro" id="IPR001867">
    <property type="entry name" value="OmpR/PhoB-type_DNA-bd"/>
</dbReference>
<gene>
    <name evidence="10" type="ORF">bsdE14_29960</name>
</gene>
<organism evidence="10 11">
    <name type="scientific">Clostridium omnivorum</name>
    <dbReference type="NCBI Taxonomy" id="1604902"/>
    <lineage>
        <taxon>Bacteria</taxon>
        <taxon>Bacillati</taxon>
        <taxon>Bacillota</taxon>
        <taxon>Clostridia</taxon>
        <taxon>Eubacteriales</taxon>
        <taxon>Clostridiaceae</taxon>
        <taxon>Clostridium</taxon>
    </lineage>
</organism>
<dbReference type="SMART" id="SM00448">
    <property type="entry name" value="REC"/>
    <property type="match status" value="1"/>
</dbReference>
<dbReference type="CDD" id="cd17574">
    <property type="entry name" value="REC_OmpR"/>
    <property type="match status" value="1"/>
</dbReference>
<evidence type="ECO:0000256" key="6">
    <source>
        <dbReference type="PROSITE-ProRule" id="PRU00169"/>
    </source>
</evidence>
<dbReference type="PROSITE" id="PS51755">
    <property type="entry name" value="OMPR_PHOB"/>
    <property type="match status" value="1"/>
</dbReference>
<dbReference type="CDD" id="cd00383">
    <property type="entry name" value="trans_reg_C"/>
    <property type="match status" value="1"/>
</dbReference>
<name>A0ABQ5N8P6_9CLOT</name>
<evidence type="ECO:0000256" key="4">
    <source>
        <dbReference type="ARBA" id="ARBA00023163"/>
    </source>
</evidence>
<dbReference type="InterPro" id="IPR001789">
    <property type="entry name" value="Sig_transdc_resp-reg_receiver"/>
</dbReference>
<evidence type="ECO:0000313" key="11">
    <source>
        <dbReference type="Proteomes" id="UP001208567"/>
    </source>
</evidence>
<dbReference type="GO" id="GO:0003677">
    <property type="term" value="F:DNA binding"/>
    <property type="evidence" value="ECO:0007669"/>
    <property type="project" value="UniProtKB-KW"/>
</dbReference>
<dbReference type="InterPro" id="IPR036388">
    <property type="entry name" value="WH-like_DNA-bd_sf"/>
</dbReference>
<keyword evidence="6" id="KW-0597">Phosphoprotein</keyword>
<feature type="domain" description="OmpR/PhoB-type" evidence="9">
    <location>
        <begin position="129"/>
        <end position="225"/>
    </location>
</feature>
<dbReference type="Gene3D" id="1.10.10.10">
    <property type="entry name" value="Winged helix-like DNA-binding domain superfamily/Winged helix DNA-binding domain"/>
    <property type="match status" value="1"/>
</dbReference>
<keyword evidence="4" id="KW-0804">Transcription</keyword>
<dbReference type="InterPro" id="IPR039420">
    <property type="entry name" value="WalR-like"/>
</dbReference>
<keyword evidence="11" id="KW-1185">Reference proteome</keyword>
<dbReference type="PANTHER" id="PTHR48111">
    <property type="entry name" value="REGULATOR OF RPOS"/>
    <property type="match status" value="1"/>
</dbReference>
<feature type="DNA-binding region" description="OmpR/PhoB-type" evidence="7">
    <location>
        <begin position="129"/>
        <end position="225"/>
    </location>
</feature>
<proteinExistence type="predicted"/>
<dbReference type="PROSITE" id="PS50110">
    <property type="entry name" value="RESPONSE_REGULATORY"/>
    <property type="match status" value="1"/>
</dbReference>